<sequence length="136" mass="15849">MNKAQLFAALALAASATMAHAFQPPVQMPMLPSPGHDVQWGEPARPYPPQWGEAARPYPPQRPDWDSLQDWRSRDSRWYNGRIVHLRQRYAGSYLFVVQLRNGEHARFVRTYRSGFEVGDKVKVRQYKGRTLIERR</sequence>
<protein>
    <submittedName>
        <fullName evidence="3">Uncharacterized protein</fullName>
    </submittedName>
</protein>
<evidence type="ECO:0000313" key="4">
    <source>
        <dbReference type="Proteomes" id="UP000308891"/>
    </source>
</evidence>
<reference evidence="3 4" key="1">
    <citation type="submission" date="2019-04" db="EMBL/GenBank/DDBJ databases">
        <title>Crenobacter sp. nov.</title>
        <authorList>
            <person name="Shi S."/>
        </authorList>
    </citation>
    <scope>NUCLEOTIDE SEQUENCE [LARGE SCALE GENOMIC DNA]</scope>
    <source>
        <strain evidence="3 4">GY 70310</strain>
    </source>
</reference>
<name>A0A4T0URL7_9NEIS</name>
<keyword evidence="4" id="KW-1185">Reference proteome</keyword>
<feature type="region of interest" description="Disordered" evidence="1">
    <location>
        <begin position="33"/>
        <end position="64"/>
    </location>
</feature>
<dbReference type="EMBL" id="STGJ01000011">
    <property type="protein sequence ID" value="TIC81367.1"/>
    <property type="molecule type" value="Genomic_DNA"/>
</dbReference>
<feature type="signal peptide" evidence="2">
    <location>
        <begin position="1"/>
        <end position="21"/>
    </location>
</feature>
<accession>A0A4T0URL7</accession>
<proteinExistence type="predicted"/>
<evidence type="ECO:0000256" key="2">
    <source>
        <dbReference type="SAM" id="SignalP"/>
    </source>
</evidence>
<organism evidence="3 4">
    <name type="scientific">Crenobacter intestini</name>
    <dbReference type="NCBI Taxonomy" id="2563443"/>
    <lineage>
        <taxon>Bacteria</taxon>
        <taxon>Pseudomonadati</taxon>
        <taxon>Pseudomonadota</taxon>
        <taxon>Betaproteobacteria</taxon>
        <taxon>Neisseriales</taxon>
        <taxon>Neisseriaceae</taxon>
        <taxon>Crenobacter</taxon>
    </lineage>
</organism>
<evidence type="ECO:0000256" key="1">
    <source>
        <dbReference type="SAM" id="MobiDB-lite"/>
    </source>
</evidence>
<dbReference type="RefSeq" id="WP_136553839.1">
    <property type="nucleotide sequence ID" value="NZ_STGJ01000011.1"/>
</dbReference>
<feature type="chain" id="PRO_5020575870" evidence="2">
    <location>
        <begin position="22"/>
        <end position="136"/>
    </location>
</feature>
<comment type="caution">
    <text evidence="3">The sequence shown here is derived from an EMBL/GenBank/DDBJ whole genome shotgun (WGS) entry which is preliminary data.</text>
</comment>
<gene>
    <name evidence="3" type="ORF">E5K04_10630</name>
</gene>
<dbReference type="Proteomes" id="UP000308891">
    <property type="component" value="Unassembled WGS sequence"/>
</dbReference>
<dbReference type="AlphaFoldDB" id="A0A4T0URL7"/>
<evidence type="ECO:0000313" key="3">
    <source>
        <dbReference type="EMBL" id="TIC81367.1"/>
    </source>
</evidence>
<keyword evidence="2" id="KW-0732">Signal</keyword>